<reference evidence="2" key="1">
    <citation type="submission" date="2022-09" db="EMBL/GenBank/DDBJ databases">
        <title>Taxonomy of Curtobacterium flaccumfaciens.</title>
        <authorList>
            <person name="Osdaghi E."/>
            <person name="Taghavi S.M."/>
            <person name="Hamidizade M."/>
            <person name="Abachi H."/>
            <person name="Fazliarab A."/>
            <person name="Baeyen S."/>
            <person name="Portier P."/>
            <person name="Van Vaerenbergh J."/>
            <person name="Jacques M.-A."/>
        </authorList>
    </citation>
    <scope>NUCLEOTIDE SEQUENCE</scope>
    <source>
        <strain evidence="2">AGQB46</strain>
        <plasmid evidence="2">unnamed</plasmid>
    </source>
</reference>
<protein>
    <recommendedName>
        <fullName evidence="4">PrgI family protein</fullName>
    </recommendedName>
</protein>
<name>A0A9Q9PBC4_9MICO</name>
<geneLocation type="plasmid" evidence="2 3">
    <name>unnamed</name>
</geneLocation>
<keyword evidence="1" id="KW-0472">Membrane</keyword>
<evidence type="ECO:0008006" key="4">
    <source>
        <dbReference type="Google" id="ProtNLM"/>
    </source>
</evidence>
<dbReference type="GeneID" id="99625304"/>
<feature type="transmembrane region" description="Helical" evidence="1">
    <location>
        <begin position="21"/>
        <end position="43"/>
    </location>
</feature>
<keyword evidence="1" id="KW-1133">Transmembrane helix</keyword>
<dbReference type="EMBL" id="CP106880">
    <property type="protein sequence ID" value="UYC82725.1"/>
    <property type="molecule type" value="Genomic_DNA"/>
</dbReference>
<keyword evidence="2" id="KW-0614">Plasmid</keyword>
<sequence length="508" mass="54565">MSETAGKERIRFGNWLPSTKGTLGGLTFLGWAMLLGGVMVGVVCVSVGWWAGAILAPLAGIAANAVFIVRWGDPNSGRTLAAKLWDGHVSAKRSRAGTNTYETGLFTTLPAESMTALPGMLADLEEITGTDGEGEEYVLLHHRKSSRKPLLSATFSCHPDGTALLPQDSIDSQVSSFGGWIASLSLDTAIEGAVIVVDSAQESIEPLVQKIDNEVSPNAPAAAQRQLREGARALSGTYADVEVFASVVWNVNKIADDVEEAAADIAAKLPYHRDGLAEAGAGSPVVATSSELARAVRVAYRPERAREYGSDELAGNPFHMRVTQAGPDAFDDSARRICYHDGVASITAMMVAPPQALITEDLMNRLFQPNGKFLRKRAAVFYGPVDPGKAFKLAKKMRGNAKRNSSGIRGEDNEIEKRREQLAQKTEVDLMTGAAMTAFAIEVTVTFDPTKRGTNNAIGELKQIFNGTNISYRFIETDTSAAFHSTLPLGVLPWEYATAMQTVTDRTE</sequence>
<dbReference type="AlphaFoldDB" id="A0A9Q9PBC4"/>
<feature type="transmembrane region" description="Helical" evidence="1">
    <location>
        <begin position="49"/>
        <end position="69"/>
    </location>
</feature>
<gene>
    <name evidence="2" type="ORF">OE229_18005</name>
</gene>
<accession>A0A9Q9PBC4</accession>
<keyword evidence="1" id="KW-0812">Transmembrane</keyword>
<dbReference type="KEGG" id="cpoi:OE229_18005"/>
<proteinExistence type="predicted"/>
<organism evidence="2 3">
    <name type="scientific">Curtobacterium poinsettiae</name>
    <dbReference type="NCBI Taxonomy" id="159612"/>
    <lineage>
        <taxon>Bacteria</taxon>
        <taxon>Bacillati</taxon>
        <taxon>Actinomycetota</taxon>
        <taxon>Actinomycetes</taxon>
        <taxon>Micrococcales</taxon>
        <taxon>Microbacteriaceae</taxon>
        <taxon>Curtobacterium</taxon>
    </lineage>
</organism>
<dbReference type="RefSeq" id="WP_214585434.1">
    <property type="nucleotide sequence ID" value="NZ_CP104936.1"/>
</dbReference>
<evidence type="ECO:0000256" key="1">
    <source>
        <dbReference type="SAM" id="Phobius"/>
    </source>
</evidence>
<evidence type="ECO:0000313" key="3">
    <source>
        <dbReference type="Proteomes" id="UP001062223"/>
    </source>
</evidence>
<dbReference type="NCBIfam" id="NF042935">
    <property type="entry name" value="SCO6880_fam"/>
    <property type="match status" value="1"/>
</dbReference>
<evidence type="ECO:0000313" key="2">
    <source>
        <dbReference type="EMBL" id="UYC82725.1"/>
    </source>
</evidence>
<dbReference type="InterPro" id="IPR049978">
    <property type="entry name" value="SCO6880-like"/>
</dbReference>
<dbReference type="Proteomes" id="UP001062223">
    <property type="component" value="Plasmid unnamed"/>
</dbReference>